<dbReference type="Gene3D" id="3.40.50.1820">
    <property type="entry name" value="alpha/beta hydrolase"/>
    <property type="match status" value="1"/>
</dbReference>
<proteinExistence type="predicted"/>
<evidence type="ECO:0000313" key="2">
    <source>
        <dbReference type="EMBL" id="MDT0605573.1"/>
    </source>
</evidence>
<keyword evidence="2" id="KW-0378">Hydrolase</keyword>
<evidence type="ECO:0000313" key="3">
    <source>
        <dbReference type="Proteomes" id="UP001255246"/>
    </source>
</evidence>
<dbReference type="SUPFAM" id="SSF53474">
    <property type="entry name" value="alpha/beta-Hydrolases"/>
    <property type="match status" value="1"/>
</dbReference>
<dbReference type="PANTHER" id="PTHR43037">
    <property type="entry name" value="UNNAMED PRODUCT-RELATED"/>
    <property type="match status" value="1"/>
</dbReference>
<dbReference type="PROSITE" id="PS51257">
    <property type="entry name" value="PROKAR_LIPOPROTEIN"/>
    <property type="match status" value="1"/>
</dbReference>
<keyword evidence="3" id="KW-1185">Reference proteome</keyword>
<keyword evidence="1" id="KW-0732">Signal</keyword>
<protein>
    <submittedName>
        <fullName evidence="2">Alpha/beta hydrolase-fold protein</fullName>
    </submittedName>
</protein>
<dbReference type="RefSeq" id="WP_311349144.1">
    <property type="nucleotide sequence ID" value="NZ_JAVRHR010000001.1"/>
</dbReference>
<dbReference type="InterPro" id="IPR029058">
    <property type="entry name" value="AB_hydrolase_fold"/>
</dbReference>
<comment type="caution">
    <text evidence="2">The sequence shown here is derived from an EMBL/GenBank/DDBJ whole genome shotgun (WGS) entry which is preliminary data.</text>
</comment>
<accession>A0ABU3A5Y6</accession>
<dbReference type="GO" id="GO:0016787">
    <property type="term" value="F:hydrolase activity"/>
    <property type="evidence" value="ECO:0007669"/>
    <property type="project" value="UniProtKB-KW"/>
</dbReference>
<gene>
    <name evidence="2" type="ORF">RM706_00940</name>
</gene>
<sequence>MIRKTNLVSSLLKKILFIAFIFSLSCTQSKTSEEDLMLVEEEESSSKDIDLIDNDEVILETTKIVIDSTDLVNLPIDIGGTHTAYPLYSTPARFGHHVYTPSGYAKDGPEYPLLVYLHGWDPSGYTGSDIEELDELLGGAISPPSLITGNRWNPPFPFIVASPRLKHNTYWAHFDIHSFITYLIENYQINQKRIYLTGLSLGGGGAWYYVGERGDDNYVAAIVPISARGEPRIIDNLTKIPIWAFHGDSDTTVDAVTNYGSVTLVNSINMKNPQTPAKITLFKNTGHDAWSRVYSDHFTPHTTRFPFDVSIYDWMLQYKKE</sequence>
<evidence type="ECO:0000256" key="1">
    <source>
        <dbReference type="ARBA" id="ARBA00022729"/>
    </source>
</evidence>
<dbReference type="EMBL" id="JAVRHR010000001">
    <property type="protein sequence ID" value="MDT0605573.1"/>
    <property type="molecule type" value="Genomic_DNA"/>
</dbReference>
<reference evidence="2 3" key="1">
    <citation type="submission" date="2023-09" db="EMBL/GenBank/DDBJ databases">
        <authorList>
            <person name="Rey-Velasco X."/>
        </authorList>
    </citation>
    <scope>NUCLEOTIDE SEQUENCE [LARGE SCALE GENOMIC DNA]</scope>
    <source>
        <strain evidence="2 3">F388</strain>
    </source>
</reference>
<name>A0ABU3A5Y6_9FLAO</name>
<dbReference type="Proteomes" id="UP001255246">
    <property type="component" value="Unassembled WGS sequence"/>
</dbReference>
<dbReference type="PANTHER" id="PTHR43037:SF1">
    <property type="entry name" value="BLL1128 PROTEIN"/>
    <property type="match status" value="1"/>
</dbReference>
<organism evidence="2 3">
    <name type="scientific">Croceitalea rosinachiae</name>
    <dbReference type="NCBI Taxonomy" id="3075596"/>
    <lineage>
        <taxon>Bacteria</taxon>
        <taxon>Pseudomonadati</taxon>
        <taxon>Bacteroidota</taxon>
        <taxon>Flavobacteriia</taxon>
        <taxon>Flavobacteriales</taxon>
        <taxon>Flavobacteriaceae</taxon>
        <taxon>Croceitalea</taxon>
    </lineage>
</organism>
<dbReference type="InterPro" id="IPR050955">
    <property type="entry name" value="Plant_Biomass_Hydrol_Est"/>
</dbReference>